<keyword evidence="2" id="KW-1185">Reference proteome</keyword>
<organism evidence="1 2">
    <name type="scientific">Thermomicrobium roseum (strain ATCC 27502 / DSM 5159 / P-2)</name>
    <dbReference type="NCBI Taxonomy" id="309801"/>
    <lineage>
        <taxon>Bacteria</taxon>
        <taxon>Pseudomonadati</taxon>
        <taxon>Thermomicrobiota</taxon>
        <taxon>Thermomicrobia</taxon>
        <taxon>Thermomicrobiales</taxon>
        <taxon>Thermomicrobiaceae</taxon>
        <taxon>Thermomicrobium</taxon>
    </lineage>
</organism>
<name>B9L472_THERP</name>
<dbReference type="KEGG" id="tro:trd_A0586"/>
<dbReference type="AlphaFoldDB" id="B9L472"/>
<geneLocation type="plasmid" evidence="2">
    <name>Tros</name>
</geneLocation>
<dbReference type="EMBL" id="CP001276">
    <property type="protein sequence ID" value="ACM06478.1"/>
    <property type="molecule type" value="Genomic_DNA"/>
</dbReference>
<proteinExistence type="predicted"/>
<gene>
    <name evidence="1" type="ordered locus">trd_A0586</name>
</gene>
<sequence length="43" mass="4317">MCWSGVLQRVPPASGVPACAMGCEGSDGPASVLQKAAHDMSVD</sequence>
<dbReference type="Proteomes" id="UP000000447">
    <property type="component" value="Plasmid unnamed"/>
</dbReference>
<accession>B9L472</accession>
<reference evidence="1 2" key="1">
    <citation type="journal article" date="2009" name="PLoS ONE">
        <title>Complete genome sequence of the aerobic CO-oxidizing thermophile Thermomicrobium roseum.</title>
        <authorList>
            <person name="Wu D."/>
            <person name="Raymond J."/>
            <person name="Wu M."/>
            <person name="Chatterji S."/>
            <person name="Ren Q."/>
            <person name="Graham J.E."/>
            <person name="Bryant D.A."/>
            <person name="Robb F."/>
            <person name="Colman A."/>
            <person name="Tallon L.J."/>
            <person name="Badger J.H."/>
            <person name="Madupu R."/>
            <person name="Ward N.L."/>
            <person name="Eisen J.A."/>
        </authorList>
    </citation>
    <scope>NUCLEOTIDE SEQUENCE [LARGE SCALE GENOMIC DNA]</scope>
    <source>
        <strain evidence="2">ATCC 27502 / DSM 5159 / P-2</strain>
        <plasmid evidence="1">unnamed</plasmid>
    </source>
</reference>
<keyword evidence="1" id="KW-0614">Plasmid</keyword>
<dbReference type="HOGENOM" id="CLU_3240828_0_0_0"/>
<evidence type="ECO:0000313" key="2">
    <source>
        <dbReference type="Proteomes" id="UP000000447"/>
    </source>
</evidence>
<evidence type="ECO:0000313" key="1">
    <source>
        <dbReference type="EMBL" id="ACM06478.1"/>
    </source>
</evidence>
<protein>
    <submittedName>
        <fullName evidence="1">Uncharacterized protein</fullName>
    </submittedName>
</protein>